<feature type="transmembrane region" description="Helical" evidence="2">
    <location>
        <begin position="122"/>
        <end position="142"/>
    </location>
</feature>
<name>A0A5N6RCX2_9ROSI</name>
<dbReference type="PANTHER" id="PTHR34962">
    <property type="entry name" value="EMBRYO DEFECTIVE 1703-RELATED"/>
    <property type="match status" value="1"/>
</dbReference>
<evidence type="ECO:0000313" key="4">
    <source>
        <dbReference type="Proteomes" id="UP000327013"/>
    </source>
</evidence>
<dbReference type="Proteomes" id="UP000327013">
    <property type="component" value="Chromosome 6"/>
</dbReference>
<keyword evidence="2" id="KW-1133">Transmembrane helix</keyword>
<feature type="region of interest" description="Disordered" evidence="1">
    <location>
        <begin position="201"/>
        <end position="222"/>
    </location>
</feature>
<reference evidence="3 4" key="1">
    <citation type="submission" date="2019-06" db="EMBL/GenBank/DDBJ databases">
        <title>A chromosomal-level reference genome of Carpinus fangiana (Coryloideae, Betulaceae).</title>
        <authorList>
            <person name="Yang X."/>
            <person name="Wang Z."/>
            <person name="Zhang L."/>
            <person name="Hao G."/>
            <person name="Liu J."/>
            <person name="Yang Y."/>
        </authorList>
    </citation>
    <scope>NUCLEOTIDE SEQUENCE [LARGE SCALE GENOMIC DNA]</scope>
    <source>
        <strain evidence="3">Cfa_2016G</strain>
        <tissue evidence="3">Leaf</tissue>
    </source>
</reference>
<feature type="compositionally biased region" description="Low complexity" evidence="1">
    <location>
        <begin position="313"/>
        <end position="327"/>
    </location>
</feature>
<organism evidence="3 4">
    <name type="scientific">Carpinus fangiana</name>
    <dbReference type="NCBI Taxonomy" id="176857"/>
    <lineage>
        <taxon>Eukaryota</taxon>
        <taxon>Viridiplantae</taxon>
        <taxon>Streptophyta</taxon>
        <taxon>Embryophyta</taxon>
        <taxon>Tracheophyta</taxon>
        <taxon>Spermatophyta</taxon>
        <taxon>Magnoliopsida</taxon>
        <taxon>eudicotyledons</taxon>
        <taxon>Gunneridae</taxon>
        <taxon>Pentapetalae</taxon>
        <taxon>rosids</taxon>
        <taxon>fabids</taxon>
        <taxon>Fagales</taxon>
        <taxon>Betulaceae</taxon>
        <taxon>Carpinus</taxon>
    </lineage>
</organism>
<gene>
    <name evidence="3" type="ORF">FH972_015389</name>
</gene>
<evidence type="ECO:0000256" key="2">
    <source>
        <dbReference type="SAM" id="Phobius"/>
    </source>
</evidence>
<keyword evidence="2" id="KW-0472">Membrane</keyword>
<proteinExistence type="predicted"/>
<dbReference type="EMBL" id="CM017326">
    <property type="protein sequence ID" value="KAE8076762.1"/>
    <property type="molecule type" value="Genomic_DNA"/>
</dbReference>
<dbReference type="AlphaFoldDB" id="A0A5N6RCX2"/>
<evidence type="ECO:0000256" key="1">
    <source>
        <dbReference type="SAM" id="MobiDB-lite"/>
    </source>
</evidence>
<dbReference type="OrthoDB" id="1894577at2759"/>
<protein>
    <submittedName>
        <fullName evidence="3">Uncharacterized protein</fullName>
    </submittedName>
</protein>
<feature type="region of interest" description="Disordered" evidence="1">
    <location>
        <begin position="291"/>
        <end position="331"/>
    </location>
</feature>
<evidence type="ECO:0000313" key="3">
    <source>
        <dbReference type="EMBL" id="KAE8076762.1"/>
    </source>
</evidence>
<keyword evidence="2" id="KW-0812">Transmembrane</keyword>
<feature type="compositionally biased region" description="Acidic residues" evidence="1">
    <location>
        <begin position="208"/>
        <end position="219"/>
    </location>
</feature>
<dbReference type="PANTHER" id="PTHR34962:SF3">
    <property type="entry name" value="ABC SUBFAMILY C PROTEIN"/>
    <property type="match status" value="1"/>
</dbReference>
<feature type="region of interest" description="Disordered" evidence="1">
    <location>
        <begin position="361"/>
        <end position="380"/>
    </location>
</feature>
<keyword evidence="4" id="KW-1185">Reference proteome</keyword>
<sequence length="539" mass="59347">MAGARCAALSPLTPSINPTATTRTKPLVLACLPKPTKRKNYLRPKILKTLPKLIPNPVIPILSPETETETPLEPHLDSESPAYEISSDNCAADKVEEFRASETSAEHDGIVGKFSTKSVLKYGAYLVGIFVFQTFCAVWVLGNANTDRKERNLDNSDLGIGENNKGKFLLSENGIGYVQDDELERKIEEIRSMAREARRSEAKAVKEDVEDDDDIDEESAVSRQRVDIEKEIGARLIKLQKKLNSAPEGLPGLFVNYLGMSGKGEDRVSRDSSDSNEANGTLMFKKKFKFSPSTKRVDGPKGFGGTRDRNTKKSGSGSVGKMSGNGSVDDDGVELLDLEMQETGLERPSVEVVNSEQSVKLGTHHSQRFANGKPETTTASDKHAVLSINGSSKQREVGDETLANKFREKQPKNETDFWWLSLPYVLVILVRRGSEDEGQGGMYTLKTASQAQEQSISSYTVAFEDQVDAKNFCFLLESFFEELGDFSADIVPLSIKELLEAAKANAMKVIVVKKRQIQLYAGQPFADVEMALRSLVEGD</sequence>
<accession>A0A5N6RCX2</accession>